<protein>
    <submittedName>
        <fullName evidence="1">Uncharacterized protein</fullName>
    </submittedName>
</protein>
<evidence type="ECO:0000313" key="1">
    <source>
        <dbReference type="EMBL" id="KAI9900898.1"/>
    </source>
</evidence>
<proteinExistence type="predicted"/>
<accession>A0ACC0V501</accession>
<name>A0ACC0V501_9HYPO</name>
<evidence type="ECO:0000313" key="2">
    <source>
        <dbReference type="Proteomes" id="UP001163324"/>
    </source>
</evidence>
<comment type="caution">
    <text evidence="1">The sequence shown here is derived from an EMBL/GenBank/DDBJ whole genome shotgun (WGS) entry which is preliminary data.</text>
</comment>
<sequence length="501" mass="56086">MDPRSQRRNTKPAEPPHIGIIGAGLAGLRCADILLQHGFKVTIIEGRNRLGGRLTQQKLPNGHWVDIGPNWIHGTDDNPILDLAKQTGTPAGTWDDQSHVFDEHGNKFPMDESERYSTIMWEIVQEAFDHANKSSHEIGKDESLHDFFRLKVVEKFPEAEKDYEKKRRILMQISEMWGAFVGSPIEKQSLKFFWLEECLEGENLFCAGTYRKILDVIAKPAATKADIKYETRAKKLSYSASGDDPVKVQTDKDQMLEFDELVVTCPLGWLKRNLNAFDPKLPPELSNSIESMGWGCLEKVYISFPKAFWKGKDSDNPGVQGFVQWLAPNYAPETNPEKWTQEVVELANLAPEASHPTLLFYIYGAQSEFVTRALTEAKDDMERTTFLESFFKPYYSRLPGYSEADPGCHPSNCLGTTWLQDELAGYGSYTNFQAGLEDGDAHVVNMREGLPGNGLWLAGEHTAPFVALGTVTGAYWSGEAVGRRIAEAYGLPATGDKEGHT</sequence>
<reference evidence="1" key="1">
    <citation type="submission" date="2022-10" db="EMBL/GenBank/DDBJ databases">
        <title>Complete Genome of Trichothecium roseum strain YXFP-22015, a Plant Pathogen Isolated from Citrus.</title>
        <authorList>
            <person name="Wang Y."/>
            <person name="Zhu L."/>
        </authorList>
    </citation>
    <scope>NUCLEOTIDE SEQUENCE</scope>
    <source>
        <strain evidence="1">YXFP-22015</strain>
    </source>
</reference>
<keyword evidence="2" id="KW-1185">Reference proteome</keyword>
<dbReference type="EMBL" id="CM047943">
    <property type="protein sequence ID" value="KAI9900898.1"/>
    <property type="molecule type" value="Genomic_DNA"/>
</dbReference>
<organism evidence="1 2">
    <name type="scientific">Trichothecium roseum</name>
    <dbReference type="NCBI Taxonomy" id="47278"/>
    <lineage>
        <taxon>Eukaryota</taxon>
        <taxon>Fungi</taxon>
        <taxon>Dikarya</taxon>
        <taxon>Ascomycota</taxon>
        <taxon>Pezizomycotina</taxon>
        <taxon>Sordariomycetes</taxon>
        <taxon>Hypocreomycetidae</taxon>
        <taxon>Hypocreales</taxon>
        <taxon>Hypocreales incertae sedis</taxon>
        <taxon>Trichothecium</taxon>
    </lineage>
</organism>
<dbReference type="Proteomes" id="UP001163324">
    <property type="component" value="Chromosome 4"/>
</dbReference>
<gene>
    <name evidence="1" type="ORF">N3K66_005160</name>
</gene>